<evidence type="ECO:0000313" key="1">
    <source>
        <dbReference type="EMBL" id="ASR92129.1"/>
    </source>
</evidence>
<dbReference type="KEGG" id="vg:80557369"/>
<dbReference type="GeneID" id="80557369"/>
<sequence>MAGRNRFKLPLLLGPKSGTQRLRCATLNYSQATHQVMALSGDLCRLLERKNTATSVEARGKLIALRDAFFTDLLSLMDCRGLKELLGKSVTAMVSAMVDKTNPVVDSALDPIQAILIRLIQLRDEMPGLPVCSTCSEN</sequence>
<proteinExistence type="predicted"/>
<reference evidence="1" key="1">
    <citation type="submission" date="2016-08" db="EMBL/GenBank/DDBJ databases">
        <title>Molecular Characterization of the Araguari virus isolated in Amazon Region.</title>
        <authorList>
            <person name="Silva E.V.P."/>
            <person name="Silva S.P."/>
            <person name="Travassos da Rosa A.P.A."/>
            <person name="Tesh R.B."/>
            <person name="Cruz A.C.R."/>
            <person name="Vasconcelos P.F.C."/>
            <person name="Nunes M.R.T."/>
        </authorList>
    </citation>
    <scope>NUCLEOTIDE SEQUENCE</scope>
    <source>
        <strain evidence="1">BeAn174214</strain>
    </source>
</reference>
<keyword evidence="2" id="KW-1185">Reference proteome</keyword>
<protein>
    <submittedName>
        <fullName evidence="1">VP7</fullName>
    </submittedName>
</protein>
<name>A0A343FNE6_9ORTO</name>
<dbReference type="Proteomes" id="UP001055348">
    <property type="component" value="Genome"/>
</dbReference>
<dbReference type="EMBL" id="KX670395">
    <property type="protein sequence ID" value="ASR92129.1"/>
    <property type="molecule type" value="Viral_cRNA"/>
</dbReference>
<evidence type="ECO:0000313" key="2">
    <source>
        <dbReference type="Proteomes" id="UP001055348"/>
    </source>
</evidence>
<dbReference type="RefSeq" id="YP_010840458.1">
    <property type="nucleotide sequence ID" value="NC_078732.1"/>
</dbReference>
<organism evidence="1">
    <name type="scientific">Araguari virus</name>
    <dbReference type="NCBI Taxonomy" id="352236"/>
    <lineage>
        <taxon>Viruses</taxon>
        <taxon>Riboviria</taxon>
        <taxon>Orthornavirae</taxon>
        <taxon>Negarnaviricota</taxon>
        <taxon>Polyploviricotina</taxon>
        <taxon>Insthoviricetes</taxon>
        <taxon>Articulavirales</taxon>
        <taxon>Orthomyxoviridae</taxon>
        <taxon>Quaranjavirus</taxon>
        <taxon>Quaranjavirus araguariense</taxon>
    </lineage>
</organism>
<accession>A0A343FNE6</accession>